<evidence type="ECO:0000313" key="1">
    <source>
        <dbReference type="EMBL" id="SIR73862.1"/>
    </source>
</evidence>
<dbReference type="Pfam" id="PF02597">
    <property type="entry name" value="ThiS"/>
    <property type="match status" value="1"/>
</dbReference>
<dbReference type="SUPFAM" id="SSF54285">
    <property type="entry name" value="MoaD/ThiS"/>
    <property type="match status" value="1"/>
</dbReference>
<dbReference type="PANTHER" id="PTHR34472:SF1">
    <property type="entry name" value="SULFUR CARRIER PROTEIN THIS"/>
    <property type="match status" value="1"/>
</dbReference>
<dbReference type="Gene3D" id="3.10.20.30">
    <property type="match status" value="1"/>
</dbReference>
<protein>
    <submittedName>
        <fullName evidence="1">Sulfur carrier protein</fullName>
    </submittedName>
</protein>
<evidence type="ECO:0000313" key="2">
    <source>
        <dbReference type="Proteomes" id="UP000187495"/>
    </source>
</evidence>
<organism evidence="1 2">
    <name type="scientific">Moraxella cuniculi DSM 21768</name>
    <dbReference type="NCBI Taxonomy" id="1122245"/>
    <lineage>
        <taxon>Bacteria</taxon>
        <taxon>Pseudomonadati</taxon>
        <taxon>Pseudomonadota</taxon>
        <taxon>Gammaproteobacteria</taxon>
        <taxon>Moraxellales</taxon>
        <taxon>Moraxellaceae</taxon>
        <taxon>Moraxella</taxon>
    </lineage>
</organism>
<dbReference type="InterPro" id="IPR016155">
    <property type="entry name" value="Mopterin_synth/thiamin_S_b"/>
</dbReference>
<dbReference type="InterPro" id="IPR010035">
    <property type="entry name" value="Thi_S"/>
</dbReference>
<name>A0A1N7DDI1_9GAMM</name>
<dbReference type="InterPro" id="IPR003749">
    <property type="entry name" value="ThiS/MoaD-like"/>
</dbReference>
<sequence>MPKQIILNGQPISDDSDTVLQLLEKHQLTQGRFAVEIDGVLLPKSRLEQTALLPNMRIEVVQAVGGG</sequence>
<keyword evidence="2" id="KW-1185">Reference proteome</keyword>
<dbReference type="PANTHER" id="PTHR34472">
    <property type="entry name" value="SULFUR CARRIER PROTEIN THIS"/>
    <property type="match status" value="1"/>
</dbReference>
<dbReference type="CDD" id="cd00565">
    <property type="entry name" value="Ubl_ThiS"/>
    <property type="match status" value="1"/>
</dbReference>
<dbReference type="Proteomes" id="UP000187495">
    <property type="component" value="Unassembled WGS sequence"/>
</dbReference>
<dbReference type="AlphaFoldDB" id="A0A1N7DDI1"/>
<accession>A0A1N7DDI1</accession>
<dbReference type="STRING" id="34061.B0189_01230"/>
<dbReference type="InterPro" id="IPR012675">
    <property type="entry name" value="Beta-grasp_dom_sf"/>
</dbReference>
<proteinExistence type="predicted"/>
<dbReference type="RefSeq" id="WP_076554367.1">
    <property type="nucleotide sequence ID" value="NZ_FTNU01000001.1"/>
</dbReference>
<reference evidence="2" key="1">
    <citation type="submission" date="2017-01" db="EMBL/GenBank/DDBJ databases">
        <authorList>
            <person name="Varghese N."/>
            <person name="Submissions S."/>
        </authorList>
    </citation>
    <scope>NUCLEOTIDE SEQUENCE [LARGE SCALE GENOMIC DNA]</scope>
    <source>
        <strain evidence="2">DSM 21768</strain>
    </source>
</reference>
<dbReference type="NCBIfam" id="TIGR01683">
    <property type="entry name" value="thiS"/>
    <property type="match status" value="1"/>
</dbReference>
<dbReference type="EMBL" id="FTNU01000001">
    <property type="protein sequence ID" value="SIR73862.1"/>
    <property type="molecule type" value="Genomic_DNA"/>
</dbReference>
<gene>
    <name evidence="1" type="ORF">SAMN02745664_101188</name>
</gene>